<dbReference type="PANTHER" id="PTHR35901:SF1">
    <property type="entry name" value="EXONUCLEASE VAPC9"/>
    <property type="match status" value="1"/>
</dbReference>
<keyword evidence="4" id="KW-1185">Reference proteome</keyword>
<evidence type="ECO:0000313" key="4">
    <source>
        <dbReference type="Proteomes" id="UP001596091"/>
    </source>
</evidence>
<evidence type="ECO:0000313" key="3">
    <source>
        <dbReference type="EMBL" id="MFC5864935.1"/>
    </source>
</evidence>
<accession>A0ABW1EL19</accession>
<dbReference type="Pfam" id="PF01850">
    <property type="entry name" value="PIN"/>
    <property type="match status" value="1"/>
</dbReference>
<dbReference type="CDD" id="cd09873">
    <property type="entry name" value="PIN_Pae0151-like"/>
    <property type="match status" value="1"/>
</dbReference>
<dbReference type="PANTHER" id="PTHR35901">
    <property type="entry name" value="RIBONUCLEASE VAPC3"/>
    <property type="match status" value="1"/>
</dbReference>
<dbReference type="InterPro" id="IPR029060">
    <property type="entry name" value="PIN-like_dom_sf"/>
</dbReference>
<sequence length="136" mass="14588">MTAFVLDNSVTMRWCFQNAAHPYADGVLQQLAIGAAVVPVLWRYEVSAVLAKSLKDGILTPAAADAFLATLNSLNIAVDLDGPDHILNDVHRTAIAYRLTSYDAAYLELAIRRALPLATLDHELIAACKASGVALL</sequence>
<keyword evidence="1" id="KW-0460">Magnesium</keyword>
<name>A0ABW1EL19_9BACT</name>
<dbReference type="Proteomes" id="UP001596091">
    <property type="component" value="Unassembled WGS sequence"/>
</dbReference>
<gene>
    <name evidence="3" type="ORF">ACFPT7_21685</name>
</gene>
<protein>
    <submittedName>
        <fullName evidence="3">Type II toxin-antitoxin system VapC family toxin</fullName>
    </submittedName>
</protein>
<reference evidence="4" key="1">
    <citation type="journal article" date="2019" name="Int. J. Syst. Evol. Microbiol.">
        <title>The Global Catalogue of Microorganisms (GCM) 10K type strain sequencing project: providing services to taxonomists for standard genome sequencing and annotation.</title>
        <authorList>
            <consortium name="The Broad Institute Genomics Platform"/>
            <consortium name="The Broad Institute Genome Sequencing Center for Infectious Disease"/>
            <person name="Wu L."/>
            <person name="Ma J."/>
        </authorList>
    </citation>
    <scope>NUCLEOTIDE SEQUENCE [LARGE SCALE GENOMIC DNA]</scope>
    <source>
        <strain evidence="4">JCM 4087</strain>
    </source>
</reference>
<dbReference type="InterPro" id="IPR044153">
    <property type="entry name" value="PIN_Pae0151-like"/>
</dbReference>
<dbReference type="SUPFAM" id="SSF88723">
    <property type="entry name" value="PIN domain-like"/>
    <property type="match status" value="1"/>
</dbReference>
<proteinExistence type="predicted"/>
<evidence type="ECO:0000256" key="1">
    <source>
        <dbReference type="ARBA" id="ARBA00022842"/>
    </source>
</evidence>
<dbReference type="EMBL" id="JBHSPH010000010">
    <property type="protein sequence ID" value="MFC5864935.1"/>
    <property type="molecule type" value="Genomic_DNA"/>
</dbReference>
<dbReference type="InterPro" id="IPR002716">
    <property type="entry name" value="PIN_dom"/>
</dbReference>
<dbReference type="RefSeq" id="WP_263332277.1">
    <property type="nucleotide sequence ID" value="NZ_JAGSYH010000001.1"/>
</dbReference>
<dbReference type="Gene3D" id="3.40.50.1010">
    <property type="entry name" value="5'-nuclease"/>
    <property type="match status" value="1"/>
</dbReference>
<evidence type="ECO:0000259" key="2">
    <source>
        <dbReference type="Pfam" id="PF01850"/>
    </source>
</evidence>
<dbReference type="InterPro" id="IPR051619">
    <property type="entry name" value="TypeII_TA_RNase_PINc/VapC"/>
</dbReference>
<organism evidence="3 4">
    <name type="scientific">Acidicapsa dinghuensis</name>
    <dbReference type="NCBI Taxonomy" id="2218256"/>
    <lineage>
        <taxon>Bacteria</taxon>
        <taxon>Pseudomonadati</taxon>
        <taxon>Acidobacteriota</taxon>
        <taxon>Terriglobia</taxon>
        <taxon>Terriglobales</taxon>
        <taxon>Acidobacteriaceae</taxon>
        <taxon>Acidicapsa</taxon>
    </lineage>
</organism>
<comment type="caution">
    <text evidence="3">The sequence shown here is derived from an EMBL/GenBank/DDBJ whole genome shotgun (WGS) entry which is preliminary data.</text>
</comment>
<feature type="domain" description="PIN" evidence="2">
    <location>
        <begin position="5"/>
        <end position="127"/>
    </location>
</feature>